<dbReference type="Proteomes" id="UP000011910">
    <property type="component" value="Unassembled WGS sequence"/>
</dbReference>
<dbReference type="InterPro" id="IPR051539">
    <property type="entry name" value="T4SS-coupling_protein"/>
</dbReference>
<evidence type="ECO:0000256" key="3">
    <source>
        <dbReference type="ARBA" id="ARBA00022475"/>
    </source>
</evidence>
<comment type="similarity">
    <text evidence="2">Belongs to the VirD4/TraG family.</text>
</comment>
<evidence type="ECO:0000256" key="1">
    <source>
        <dbReference type="ARBA" id="ARBA00004651"/>
    </source>
</evidence>
<dbReference type="Pfam" id="PF02534">
    <property type="entry name" value="T4SS-DNA_transf"/>
    <property type="match status" value="1"/>
</dbReference>
<keyword evidence="3" id="KW-1003">Cell membrane</keyword>
<dbReference type="STRING" id="1279009.ADICEAN_02569"/>
<dbReference type="InterPro" id="IPR003688">
    <property type="entry name" value="TraG/VirD4"/>
</dbReference>
<dbReference type="SUPFAM" id="SSF52540">
    <property type="entry name" value="P-loop containing nucleoside triphosphate hydrolases"/>
    <property type="match status" value="1"/>
</dbReference>
<accession>M7N4T6</accession>
<organism evidence="8 9">
    <name type="scientific">Cesiribacter andamanensis AMV16</name>
    <dbReference type="NCBI Taxonomy" id="1279009"/>
    <lineage>
        <taxon>Bacteria</taxon>
        <taxon>Pseudomonadati</taxon>
        <taxon>Bacteroidota</taxon>
        <taxon>Cytophagia</taxon>
        <taxon>Cytophagales</taxon>
        <taxon>Cesiribacteraceae</taxon>
        <taxon>Cesiribacter</taxon>
    </lineage>
</organism>
<keyword evidence="9" id="KW-1185">Reference proteome</keyword>
<evidence type="ECO:0000256" key="4">
    <source>
        <dbReference type="ARBA" id="ARBA00022692"/>
    </source>
</evidence>
<dbReference type="Gene3D" id="3.40.50.300">
    <property type="entry name" value="P-loop containing nucleotide triphosphate hydrolases"/>
    <property type="match status" value="1"/>
</dbReference>
<evidence type="ECO:0000256" key="7">
    <source>
        <dbReference type="SAM" id="Phobius"/>
    </source>
</evidence>
<keyword evidence="5 7" id="KW-1133">Transmembrane helix</keyword>
<dbReference type="InterPro" id="IPR027417">
    <property type="entry name" value="P-loop_NTPase"/>
</dbReference>
<dbReference type="CDD" id="cd01127">
    <property type="entry name" value="TrwB_TraG_TraD_VirD4"/>
    <property type="match status" value="1"/>
</dbReference>
<dbReference type="PANTHER" id="PTHR37937:SF1">
    <property type="entry name" value="CONJUGATIVE TRANSFER: DNA TRANSPORT"/>
    <property type="match status" value="1"/>
</dbReference>
<comment type="subcellular location">
    <subcellularLocation>
        <location evidence="1">Cell membrane</location>
        <topology evidence="1">Multi-pass membrane protein</topology>
    </subcellularLocation>
</comment>
<dbReference type="GO" id="GO:0005886">
    <property type="term" value="C:plasma membrane"/>
    <property type="evidence" value="ECO:0007669"/>
    <property type="project" value="UniProtKB-SubCell"/>
</dbReference>
<evidence type="ECO:0000256" key="2">
    <source>
        <dbReference type="ARBA" id="ARBA00008806"/>
    </source>
</evidence>
<proteinExistence type="inferred from homology"/>
<evidence type="ECO:0000313" key="8">
    <source>
        <dbReference type="EMBL" id="EMR02297.1"/>
    </source>
</evidence>
<gene>
    <name evidence="8" type="ORF">ADICEAN_02569</name>
</gene>
<dbReference type="PANTHER" id="PTHR37937">
    <property type="entry name" value="CONJUGATIVE TRANSFER: DNA TRANSPORT"/>
    <property type="match status" value="1"/>
</dbReference>
<dbReference type="AlphaFoldDB" id="M7N4T6"/>
<evidence type="ECO:0000256" key="6">
    <source>
        <dbReference type="ARBA" id="ARBA00023136"/>
    </source>
</evidence>
<protein>
    <submittedName>
        <fullName evidence="8">Conjugal transfer coupling protein TraG</fullName>
    </submittedName>
</protein>
<evidence type="ECO:0000256" key="5">
    <source>
        <dbReference type="ARBA" id="ARBA00022989"/>
    </source>
</evidence>
<dbReference type="EMBL" id="AODQ01000064">
    <property type="protein sequence ID" value="EMR02297.1"/>
    <property type="molecule type" value="Genomic_DNA"/>
</dbReference>
<keyword evidence="6 7" id="KW-0472">Membrane</keyword>
<comment type="caution">
    <text evidence="8">The sequence shown here is derived from an EMBL/GenBank/DDBJ whole genome shotgun (WGS) entry which is preliminary data.</text>
</comment>
<evidence type="ECO:0000313" key="9">
    <source>
        <dbReference type="Proteomes" id="UP000011910"/>
    </source>
</evidence>
<sequence>MHAYPLPFVRLFYPISLVSFVGTALVIPLLWHRRPGHPFGIQNNRKKHETPFGFCFQTEEGYINVPNPFRGIFISGAAGAGKSESLAYSLLEQAMAKGYTGLVYDFKFPVLSEQLHLALWKSGRQDLRCYLLNFHDLSRSHRLNPLKAARMPVQAYAEEYSLAILNNLLPETIRKKDFWIRSANALLTAVIWFLRKHHPEQCSLPHAVNVILYKDYRRTLSMLDSDAETAGMVRSVISAVENEAEGQIAGVIGSLQLSIARINSPEICWVLSGDDFELDLNNPLDPKILAIGTHPSLVDTFSPLISCIITVALKQMNRPGGAPALVLLDEAPTLYIPKLELVPATARSNRIATVYMAQDYTQMVDSYGKEKADVIIANLNNQFYGRVGVASSARMISEFFGREEKEMESRTTSQSQWGQRLTRNQAVSYSLQERQLVRPQDLSSLKVGEFIGTTVEDHQPYFWAKLKRRKGPVQAPPIRPFSEGVQVEKNFKKVRAEAESIVAAYSTTLPQHMKGGRQRTR</sequence>
<reference evidence="8 9" key="1">
    <citation type="journal article" date="2013" name="Genome Announc.">
        <title>Draft Genome Sequence of Cesiribacter andamanensis Strain AMV16T, Isolated from a Soil Sample from a Mud Volcano in the Andaman Islands, India.</title>
        <authorList>
            <person name="Shivaji S."/>
            <person name="Ara S."/>
            <person name="Begum Z."/>
            <person name="Srinivas T.N."/>
            <person name="Singh A."/>
            <person name="Kumar Pinnaka A."/>
        </authorList>
    </citation>
    <scope>NUCLEOTIDE SEQUENCE [LARGE SCALE GENOMIC DNA]</scope>
    <source>
        <strain evidence="8 9">AMV16</strain>
    </source>
</reference>
<name>M7N4T6_9BACT</name>
<dbReference type="eggNOG" id="COG3505">
    <property type="taxonomic scope" value="Bacteria"/>
</dbReference>
<feature type="transmembrane region" description="Helical" evidence="7">
    <location>
        <begin position="12"/>
        <end position="31"/>
    </location>
</feature>
<keyword evidence="4 7" id="KW-0812">Transmembrane</keyword>